<dbReference type="Proteomes" id="UP000284547">
    <property type="component" value="Unassembled WGS sequence"/>
</dbReference>
<name>A0A411Z4U6_9RHOB</name>
<feature type="transmembrane region" description="Helical" evidence="1">
    <location>
        <begin position="178"/>
        <end position="196"/>
    </location>
</feature>
<evidence type="ECO:0000259" key="2">
    <source>
        <dbReference type="Pfam" id="PF07786"/>
    </source>
</evidence>
<proteinExistence type="predicted"/>
<keyword evidence="1" id="KW-0472">Membrane</keyword>
<keyword evidence="1" id="KW-1133">Transmembrane helix</keyword>
<comment type="caution">
    <text evidence="3">The sequence shown here is derived from an EMBL/GenBank/DDBJ whole genome shotgun (WGS) entry which is preliminary data.</text>
</comment>
<gene>
    <name evidence="3" type="ORF">D1012_04565</name>
</gene>
<evidence type="ECO:0000313" key="3">
    <source>
        <dbReference type="EMBL" id="RGP38116.1"/>
    </source>
</evidence>
<feature type="transmembrane region" description="Helical" evidence="1">
    <location>
        <begin position="84"/>
        <end position="103"/>
    </location>
</feature>
<dbReference type="Pfam" id="PF07786">
    <property type="entry name" value="HGSNAT_cat"/>
    <property type="match status" value="1"/>
</dbReference>
<keyword evidence="1" id="KW-0812">Transmembrane</keyword>
<dbReference type="AlphaFoldDB" id="A0A411Z4U6"/>
<accession>A0A411Z4U6</accession>
<feature type="domain" description="Heparan-alpha-glucosaminide N-acetyltransferase catalytic" evidence="2">
    <location>
        <begin position="11"/>
        <end position="232"/>
    </location>
</feature>
<dbReference type="EMBL" id="QWEY01000002">
    <property type="protein sequence ID" value="RGP38116.1"/>
    <property type="molecule type" value="Genomic_DNA"/>
</dbReference>
<feature type="transmembrane region" description="Helical" evidence="1">
    <location>
        <begin position="53"/>
        <end position="72"/>
    </location>
</feature>
<sequence>MATVPGMTAHRIHAIDLARTLALVAMAGYHFTFDLMLFGHLPPGFVFQGPWPLIARAIASSFLFLAGVSLWLAHGNGIRWHAFWWRFALVAGAAALVTTATYFSMGAQFIRWGILHAIAAGSLIGLLFLRAPVILTVTVAAAAFAAPHLGRFDVFNAPHWVWLGLSTEIPPMMDYEPLLPWLCPVLLGIATAKLMTRIGAWDSLRRWQPGRIGRALLWPGKHSLAIYLIHQPVLFGAVYLFTRFL</sequence>
<evidence type="ECO:0000313" key="4">
    <source>
        <dbReference type="Proteomes" id="UP000284547"/>
    </source>
</evidence>
<feature type="transmembrane region" description="Helical" evidence="1">
    <location>
        <begin position="133"/>
        <end position="150"/>
    </location>
</feature>
<feature type="transmembrane region" description="Helical" evidence="1">
    <location>
        <begin position="109"/>
        <end position="128"/>
    </location>
</feature>
<evidence type="ECO:0000256" key="1">
    <source>
        <dbReference type="SAM" id="Phobius"/>
    </source>
</evidence>
<keyword evidence="4" id="KW-1185">Reference proteome</keyword>
<reference evidence="3 4" key="1">
    <citation type="submission" date="2018-08" db="EMBL/GenBank/DDBJ databases">
        <title>Flavobacterium tibetense sp. nov., isolated from a wetland YonghuCo on Tibetan Plateau.</title>
        <authorList>
            <person name="Phurbu D."/>
            <person name="Lu H."/>
            <person name="Xing P."/>
        </authorList>
    </citation>
    <scope>NUCLEOTIDE SEQUENCE [LARGE SCALE GENOMIC DNA]</scope>
    <source>
        <strain evidence="3 4">DJC</strain>
    </source>
</reference>
<organism evidence="3 4">
    <name type="scientific">Pseudotabrizicola alkalilacus</name>
    <dbReference type="NCBI Taxonomy" id="2305252"/>
    <lineage>
        <taxon>Bacteria</taxon>
        <taxon>Pseudomonadati</taxon>
        <taxon>Pseudomonadota</taxon>
        <taxon>Alphaproteobacteria</taxon>
        <taxon>Rhodobacterales</taxon>
        <taxon>Paracoccaceae</taxon>
        <taxon>Pseudotabrizicola</taxon>
    </lineage>
</organism>
<protein>
    <submittedName>
        <fullName evidence="3">DUF1624 domain-containing protein</fullName>
    </submittedName>
</protein>
<feature type="transmembrane region" description="Helical" evidence="1">
    <location>
        <begin position="21"/>
        <end position="41"/>
    </location>
</feature>
<feature type="transmembrane region" description="Helical" evidence="1">
    <location>
        <begin position="224"/>
        <end position="242"/>
    </location>
</feature>
<dbReference type="InterPro" id="IPR012429">
    <property type="entry name" value="HGSNAT_cat"/>
</dbReference>